<keyword evidence="4" id="KW-0449">Lipoprotein</keyword>
<evidence type="ECO:0000313" key="6">
    <source>
        <dbReference type="Proteomes" id="UP000887540"/>
    </source>
</evidence>
<dbReference type="PRINTS" id="PR00449">
    <property type="entry name" value="RASTRNSFRMNG"/>
</dbReference>
<dbReference type="InterPro" id="IPR027417">
    <property type="entry name" value="P-loop_NTPase"/>
</dbReference>
<dbReference type="PROSITE" id="PS51419">
    <property type="entry name" value="RAB"/>
    <property type="match status" value="1"/>
</dbReference>
<comment type="similarity">
    <text evidence="1">Belongs to the small GTPase superfamily. Rab family.</text>
</comment>
<accession>A0A914CBK3</accession>
<keyword evidence="4" id="KW-0636">Prenylation</keyword>
<name>A0A914CBK3_9BILA</name>
<feature type="compositionally biased region" description="Basic residues" evidence="5">
    <location>
        <begin position="76"/>
        <end position="86"/>
    </location>
</feature>
<protein>
    <submittedName>
        <fullName evidence="7">Uncharacterized protein</fullName>
    </submittedName>
</protein>
<sequence>MLGDSVVLFIVGNKIDLNERRTVGSSEAEEYAKSVKAEYRETSAKEDTGVIPLFEDLVISMLEKSKERIEEVHNTTLRRHGSRRSIRVVDEQPKPSRKCC</sequence>
<dbReference type="AlphaFoldDB" id="A0A914CBK3"/>
<dbReference type="GO" id="GO:0003924">
    <property type="term" value="F:GTPase activity"/>
    <property type="evidence" value="ECO:0007669"/>
    <property type="project" value="InterPro"/>
</dbReference>
<evidence type="ECO:0000256" key="1">
    <source>
        <dbReference type="ARBA" id="ARBA00006270"/>
    </source>
</evidence>
<dbReference type="InterPro" id="IPR050305">
    <property type="entry name" value="Small_GTPase_Rab"/>
</dbReference>
<evidence type="ECO:0000256" key="5">
    <source>
        <dbReference type="SAM" id="MobiDB-lite"/>
    </source>
</evidence>
<evidence type="ECO:0000313" key="7">
    <source>
        <dbReference type="WBParaSite" id="ACRNAN_Path_802.g3039.t1"/>
    </source>
</evidence>
<feature type="region of interest" description="Disordered" evidence="5">
    <location>
        <begin position="75"/>
        <end position="100"/>
    </location>
</feature>
<keyword evidence="6" id="KW-1185">Reference proteome</keyword>
<dbReference type="Proteomes" id="UP000887540">
    <property type="component" value="Unplaced"/>
</dbReference>
<proteinExistence type="inferred from homology"/>
<dbReference type="InterPro" id="IPR001806">
    <property type="entry name" value="Small_GTPase"/>
</dbReference>
<evidence type="ECO:0000256" key="3">
    <source>
        <dbReference type="ARBA" id="ARBA00023134"/>
    </source>
</evidence>
<evidence type="ECO:0000256" key="2">
    <source>
        <dbReference type="ARBA" id="ARBA00022741"/>
    </source>
</evidence>
<organism evidence="6 7">
    <name type="scientific">Acrobeloides nanus</name>
    <dbReference type="NCBI Taxonomy" id="290746"/>
    <lineage>
        <taxon>Eukaryota</taxon>
        <taxon>Metazoa</taxon>
        <taxon>Ecdysozoa</taxon>
        <taxon>Nematoda</taxon>
        <taxon>Chromadorea</taxon>
        <taxon>Rhabditida</taxon>
        <taxon>Tylenchina</taxon>
        <taxon>Cephalobomorpha</taxon>
        <taxon>Cephaloboidea</taxon>
        <taxon>Cephalobidae</taxon>
        <taxon>Acrobeloides</taxon>
    </lineage>
</organism>
<evidence type="ECO:0000256" key="4">
    <source>
        <dbReference type="ARBA" id="ARBA00023289"/>
    </source>
</evidence>
<dbReference type="Pfam" id="PF00071">
    <property type="entry name" value="Ras"/>
    <property type="match status" value="1"/>
</dbReference>
<dbReference type="SUPFAM" id="SSF52540">
    <property type="entry name" value="P-loop containing nucleoside triphosphate hydrolases"/>
    <property type="match status" value="1"/>
</dbReference>
<reference evidence="7" key="1">
    <citation type="submission" date="2022-11" db="UniProtKB">
        <authorList>
            <consortium name="WormBaseParasite"/>
        </authorList>
    </citation>
    <scope>IDENTIFICATION</scope>
</reference>
<dbReference type="Gene3D" id="3.40.50.300">
    <property type="entry name" value="P-loop containing nucleotide triphosphate hydrolases"/>
    <property type="match status" value="1"/>
</dbReference>
<keyword evidence="3" id="KW-0342">GTP-binding</keyword>
<dbReference type="PANTHER" id="PTHR47980">
    <property type="entry name" value="LD44762P"/>
    <property type="match status" value="1"/>
</dbReference>
<keyword evidence="2" id="KW-0547">Nucleotide-binding</keyword>
<dbReference type="GO" id="GO:0005525">
    <property type="term" value="F:GTP binding"/>
    <property type="evidence" value="ECO:0007669"/>
    <property type="project" value="UniProtKB-KW"/>
</dbReference>
<dbReference type="WBParaSite" id="ACRNAN_Path_802.g3039.t1">
    <property type="protein sequence ID" value="ACRNAN_Path_802.g3039.t1"/>
    <property type="gene ID" value="ACRNAN_Path_802.g3039"/>
</dbReference>